<reference evidence="4" key="1">
    <citation type="submission" date="2023-05" db="EMBL/GenBank/DDBJ databases">
        <authorList>
            <person name="Huff M."/>
        </authorList>
    </citation>
    <scope>NUCLEOTIDE SEQUENCE</scope>
</reference>
<organism evidence="4 5">
    <name type="scientific">Fraxinus pennsylvanica</name>
    <dbReference type="NCBI Taxonomy" id="56036"/>
    <lineage>
        <taxon>Eukaryota</taxon>
        <taxon>Viridiplantae</taxon>
        <taxon>Streptophyta</taxon>
        <taxon>Embryophyta</taxon>
        <taxon>Tracheophyta</taxon>
        <taxon>Spermatophyta</taxon>
        <taxon>Magnoliopsida</taxon>
        <taxon>eudicotyledons</taxon>
        <taxon>Gunneridae</taxon>
        <taxon>Pentapetalae</taxon>
        <taxon>asterids</taxon>
        <taxon>lamiids</taxon>
        <taxon>Lamiales</taxon>
        <taxon>Oleaceae</taxon>
        <taxon>Oleeae</taxon>
        <taxon>Fraxinus</taxon>
    </lineage>
</organism>
<dbReference type="InterPro" id="IPR024576">
    <property type="entry name" value="rRNA_MeTfrase_Spb1_DUF3381"/>
</dbReference>
<accession>A0AAD1ZSM7</accession>
<feature type="compositionally biased region" description="Basic and acidic residues" evidence="2">
    <location>
        <begin position="71"/>
        <end position="89"/>
    </location>
</feature>
<gene>
    <name evidence="4" type="ORF">FPE_LOCUS22526</name>
</gene>
<dbReference type="AlphaFoldDB" id="A0AAD1ZSM7"/>
<dbReference type="Proteomes" id="UP000834106">
    <property type="component" value="Chromosome 13"/>
</dbReference>
<feature type="coiled-coil region" evidence="1">
    <location>
        <begin position="262"/>
        <end position="296"/>
    </location>
</feature>
<name>A0AAD1ZSM7_9LAMI</name>
<feature type="domain" description="DUF3381" evidence="3">
    <location>
        <begin position="202"/>
        <end position="297"/>
    </location>
</feature>
<evidence type="ECO:0000256" key="2">
    <source>
        <dbReference type="SAM" id="MobiDB-lite"/>
    </source>
</evidence>
<proteinExistence type="predicted"/>
<evidence type="ECO:0000259" key="3">
    <source>
        <dbReference type="Pfam" id="PF11861"/>
    </source>
</evidence>
<protein>
    <recommendedName>
        <fullName evidence="3">DUF3381 domain-containing protein</fullName>
    </recommendedName>
</protein>
<feature type="compositionally biased region" description="Basic and acidic residues" evidence="2">
    <location>
        <begin position="30"/>
        <end position="40"/>
    </location>
</feature>
<evidence type="ECO:0000313" key="4">
    <source>
        <dbReference type="EMBL" id="CAI9775096.1"/>
    </source>
</evidence>
<dbReference type="Pfam" id="PF11861">
    <property type="entry name" value="DUF3381"/>
    <property type="match status" value="1"/>
</dbReference>
<keyword evidence="1" id="KW-0175">Coiled coil</keyword>
<feature type="region of interest" description="Disordered" evidence="2">
    <location>
        <begin position="1"/>
        <end position="89"/>
    </location>
</feature>
<evidence type="ECO:0000313" key="5">
    <source>
        <dbReference type="Proteomes" id="UP000834106"/>
    </source>
</evidence>
<dbReference type="EMBL" id="OU503048">
    <property type="protein sequence ID" value="CAI9775096.1"/>
    <property type="molecule type" value="Genomic_DNA"/>
</dbReference>
<feature type="compositionally biased region" description="Polar residues" evidence="2">
    <location>
        <begin position="1"/>
        <end position="17"/>
    </location>
</feature>
<sequence length="391" mass="44636">MARTKGNNDNQYHGSGNNEEESEHAAKKKISPDSIEKVPRPIEPTVEENRTIKTHALVSNETKKSSSKFECSGKDSTESTPPPKKDSYKGRANERLERILKSLFQLQHLLVQEVELTECLVLLLLIQTFSVDKPQASSSASAEIYIVGFKYKAPTKIDQQLLDVKHVIQGGKEPPKVVDVLRGTKQKRHRDGYEDGDTTLRKDHTLTTDDVKDLCDDLRVLGKQDFKHLLKWRIHIRKALSLSEKATSATMAVERESKQDEDERIFNEMEELTNAMEQKKERAKKLLAKRRAKDKARKALGKQIDATEESYTDHELFSPTSIKADSEGPMRKPKGTHLVIQTPIKNTSGMVSNWRNYLKRPMKALWLKRKEARSRESVQSKPIPRVISSWM</sequence>
<keyword evidence="5" id="KW-1185">Reference proteome</keyword>
<evidence type="ECO:0000256" key="1">
    <source>
        <dbReference type="SAM" id="Coils"/>
    </source>
</evidence>